<proteinExistence type="predicted"/>
<reference evidence="1" key="1">
    <citation type="journal article" date="2014" name="Genome Announc.">
        <title>De novo whole-genome sequence and genome annotation of Lichtheimia ramosa.</title>
        <authorList>
            <person name="Linde J."/>
            <person name="Schwartze V."/>
            <person name="Binder U."/>
            <person name="Lass-Florl C."/>
            <person name="Voigt K."/>
            <person name="Horn F."/>
        </authorList>
    </citation>
    <scope>NUCLEOTIDE SEQUENCE</scope>
    <source>
        <strain evidence="1">JMRC FSU:6197</strain>
    </source>
</reference>
<dbReference type="EMBL" id="LK023338">
    <property type="protein sequence ID" value="CDS10648.1"/>
    <property type="molecule type" value="Genomic_DNA"/>
</dbReference>
<evidence type="ECO:0000313" key="1">
    <source>
        <dbReference type="EMBL" id="CDS10648.1"/>
    </source>
</evidence>
<sequence length="261" mass="29829">MPYSALSDLCIQPTLIAPTEKYQQLVHDSTTELVQPIQCILSALDQRAMALSKCASYDAALRDANVMQQLSSTSAIGYIREAMIYSEQGKQRHVIDISNQALDVVDTKDPDYVTLQRVKKDAEQRDNKRIDFISQLPVDIVITTLIPLFMKKHPSLDACKPCPYLYVSNLWRDRIIQCTSGLDFVIQERNEEDTFPKLIQFAQHTKSLCVRKYSKGTWLRDLLRSNNFCSLHDLSVYGKLYIPLLLVLLTMNHISLQERGC</sequence>
<gene>
    <name evidence="1" type="ORF">LRAMOSA11134</name>
</gene>
<dbReference type="AlphaFoldDB" id="A0A077WUF0"/>
<evidence type="ECO:0008006" key="2">
    <source>
        <dbReference type="Google" id="ProtNLM"/>
    </source>
</evidence>
<organism evidence="1">
    <name type="scientific">Lichtheimia ramosa</name>
    <dbReference type="NCBI Taxonomy" id="688394"/>
    <lineage>
        <taxon>Eukaryota</taxon>
        <taxon>Fungi</taxon>
        <taxon>Fungi incertae sedis</taxon>
        <taxon>Mucoromycota</taxon>
        <taxon>Mucoromycotina</taxon>
        <taxon>Mucoromycetes</taxon>
        <taxon>Mucorales</taxon>
        <taxon>Lichtheimiaceae</taxon>
        <taxon>Lichtheimia</taxon>
    </lineage>
</organism>
<name>A0A077WUF0_9FUNG</name>
<dbReference type="SUPFAM" id="SSF48452">
    <property type="entry name" value="TPR-like"/>
    <property type="match status" value="1"/>
</dbReference>
<dbReference type="InterPro" id="IPR011990">
    <property type="entry name" value="TPR-like_helical_dom_sf"/>
</dbReference>
<accession>A0A077WUF0</accession>
<protein>
    <recommendedName>
        <fullName evidence="2">F-box domain-containing protein</fullName>
    </recommendedName>
</protein>
<dbReference type="OrthoDB" id="2285638at2759"/>